<dbReference type="Pfam" id="PF02684">
    <property type="entry name" value="LpxB"/>
    <property type="match status" value="1"/>
</dbReference>
<evidence type="ECO:0000256" key="8">
    <source>
        <dbReference type="ARBA" id="ARBA00022679"/>
    </source>
</evidence>
<dbReference type="Proteomes" id="UP000294418">
    <property type="component" value="Chromosome"/>
</dbReference>
<evidence type="ECO:0000256" key="6">
    <source>
        <dbReference type="ARBA" id="ARBA00022556"/>
    </source>
</evidence>
<comment type="catalytic activity">
    <reaction evidence="11">
        <text>2-N,3-O-bis[(3R)-3-hydroxytetradecanoyl]-alpha-D-glucosaminyl 1-phosphate + UDP-2-N,3-O-bis[(3R)-3-hydroxytetradecanoyl]-alpha-D-glucosamine = lipid A disaccharide (E. coli) + UDP + H(+)</text>
        <dbReference type="Rhea" id="RHEA:22668"/>
        <dbReference type="ChEBI" id="CHEBI:15378"/>
        <dbReference type="ChEBI" id="CHEBI:57957"/>
        <dbReference type="ChEBI" id="CHEBI:58223"/>
        <dbReference type="ChEBI" id="CHEBI:58466"/>
        <dbReference type="ChEBI" id="CHEBI:78847"/>
    </reaction>
</comment>
<dbReference type="GO" id="GO:0008915">
    <property type="term" value="F:lipid-A-disaccharide synthase activity"/>
    <property type="evidence" value="ECO:0007669"/>
    <property type="project" value="UniProtKB-UniRule"/>
</dbReference>
<protein>
    <recommendedName>
        <fullName evidence="4 11">Lipid-A-disaccharide synthase</fullName>
        <ecNumber evidence="3 11">2.4.1.182</ecNumber>
    </recommendedName>
</protein>
<gene>
    <name evidence="11 12" type="primary">lpxB</name>
    <name evidence="12" type="ORF">ERCILAFE3058_204</name>
</gene>
<dbReference type="NCBIfam" id="TIGR00215">
    <property type="entry name" value="lpxB"/>
    <property type="match status" value="1"/>
</dbReference>
<evidence type="ECO:0000256" key="5">
    <source>
        <dbReference type="ARBA" id="ARBA00022516"/>
    </source>
</evidence>
<evidence type="ECO:0000256" key="3">
    <source>
        <dbReference type="ARBA" id="ARBA00012687"/>
    </source>
</evidence>
<dbReference type="GO" id="GO:0005543">
    <property type="term" value="F:phospholipid binding"/>
    <property type="evidence" value="ECO:0007669"/>
    <property type="project" value="TreeGrafter"/>
</dbReference>
<organism evidence="12 13">
    <name type="scientific">Candidatus Erwinia haradaeae</name>
    <dbReference type="NCBI Taxonomy" id="1922217"/>
    <lineage>
        <taxon>Bacteria</taxon>
        <taxon>Pseudomonadati</taxon>
        <taxon>Pseudomonadota</taxon>
        <taxon>Gammaproteobacteria</taxon>
        <taxon>Enterobacterales</taxon>
        <taxon>Erwiniaceae</taxon>
        <taxon>Erwinia</taxon>
    </lineage>
</organism>
<evidence type="ECO:0000313" key="12">
    <source>
        <dbReference type="EMBL" id="VFP84108.1"/>
    </source>
</evidence>
<comment type="pathway">
    <text evidence="11">Glycolipid biosynthesis; lipid IV(A) biosynthesis; lipid IV(A) from (3R)-3-hydroxytetradecanoyl-[acyl-carrier-protein] and UDP-N-acetyl-alpha-D-glucosamine: step 5/6.</text>
</comment>
<evidence type="ECO:0000256" key="9">
    <source>
        <dbReference type="ARBA" id="ARBA00023098"/>
    </source>
</evidence>
<evidence type="ECO:0000256" key="2">
    <source>
        <dbReference type="ARBA" id="ARBA00007868"/>
    </source>
</evidence>
<dbReference type="EMBL" id="LR217720">
    <property type="protein sequence ID" value="VFP84108.1"/>
    <property type="molecule type" value="Genomic_DNA"/>
</dbReference>
<dbReference type="InterPro" id="IPR003835">
    <property type="entry name" value="Glyco_trans_19"/>
</dbReference>
<comment type="function">
    <text evidence="1 11">Condensation of UDP-2,3-diacylglucosamine and 2,3-diacylglucosamine-1-phosphate to form lipid A disaccharide, a precursor of lipid A, a phosphorylated glycolipid that anchors the lipopolysaccharide to the outer membrane of the cell.</text>
</comment>
<accession>A0A451DCI9</accession>
<dbReference type="UniPathway" id="UPA00359">
    <property type="reaction ID" value="UER00481"/>
</dbReference>
<keyword evidence="6 11" id="KW-0441">Lipid A biosynthesis</keyword>
<reference evidence="12 13" key="1">
    <citation type="submission" date="2019-02" db="EMBL/GenBank/DDBJ databases">
        <authorList>
            <person name="Manzano-Marin A."/>
            <person name="Manzano-Marin A."/>
        </authorList>
    </citation>
    <scope>NUCLEOTIDE SEQUENCE [LARGE SCALE GENOMIC DNA]</scope>
    <source>
        <strain evidence="12 13">ErCilaricifoliae</strain>
    </source>
</reference>
<keyword evidence="8 11" id="KW-0808">Transferase</keyword>
<dbReference type="PANTHER" id="PTHR30372:SF4">
    <property type="entry name" value="LIPID-A-DISACCHARIDE SYNTHASE, MITOCHONDRIAL-RELATED"/>
    <property type="match status" value="1"/>
</dbReference>
<comment type="similarity">
    <text evidence="2 11">Belongs to the LpxB family.</text>
</comment>
<evidence type="ECO:0000256" key="10">
    <source>
        <dbReference type="ARBA" id="ARBA00048975"/>
    </source>
</evidence>
<dbReference type="CDD" id="cd01635">
    <property type="entry name" value="Glycosyltransferase_GTB-type"/>
    <property type="match status" value="1"/>
</dbReference>
<evidence type="ECO:0000256" key="7">
    <source>
        <dbReference type="ARBA" id="ARBA00022676"/>
    </source>
</evidence>
<dbReference type="RefSeq" id="WP_157989631.1">
    <property type="nucleotide sequence ID" value="NZ_LR217720.1"/>
</dbReference>
<keyword evidence="7 11" id="KW-0328">Glycosyltransferase</keyword>
<evidence type="ECO:0000256" key="11">
    <source>
        <dbReference type="HAMAP-Rule" id="MF_00392"/>
    </source>
</evidence>
<evidence type="ECO:0000313" key="13">
    <source>
        <dbReference type="Proteomes" id="UP000294418"/>
    </source>
</evidence>
<evidence type="ECO:0000256" key="1">
    <source>
        <dbReference type="ARBA" id="ARBA00002056"/>
    </source>
</evidence>
<dbReference type="AlphaFoldDB" id="A0A451DCI9"/>
<comment type="catalytic activity">
    <reaction evidence="10 11">
        <text>a lipid X + a UDP-2-N,3-O-bis[(3R)-3-hydroxyacyl]-alpha-D-glucosamine = a lipid A disaccharide + UDP + H(+)</text>
        <dbReference type="Rhea" id="RHEA:67828"/>
        <dbReference type="ChEBI" id="CHEBI:15378"/>
        <dbReference type="ChEBI" id="CHEBI:58223"/>
        <dbReference type="ChEBI" id="CHEBI:137748"/>
        <dbReference type="ChEBI" id="CHEBI:176338"/>
        <dbReference type="ChEBI" id="CHEBI:176343"/>
        <dbReference type="EC" id="2.4.1.182"/>
    </reaction>
</comment>
<sequence>MSPFSLTIALVAGEPSGDILGAGLIRALKEIHPHTSFVGIAGPLMKSEGCIAWYDMNELSVMGIFEVLGSLRRLWYIRHTLLRRLILLKPDVFIGIDAPDFNLTLERYLKSYGIRTIHYVSPSLWAWRQRRIFKIARSAELILVLFPFEKAFYDRFNVACRFIGHTLADEMPLMPDKLSARHELGIKPEALCLALLPGSRSTEVQTLSQGFLKTALVLREKHPQLEILVPLVNPQRRVQFEAIKALVSPNLPMRLLDGQSHKVMQASDASLLASGTATLECMLAKCPMVVAYRMTAITFWVAQRLVKTDYISLPNILAGGAVVPEFLQDECHPLKLAMALEPFLRKEYSSSLLHTTFLDLHQKIRRNANKQAAEAVLELCT</sequence>
<dbReference type="HAMAP" id="MF_00392">
    <property type="entry name" value="LpxB"/>
    <property type="match status" value="1"/>
</dbReference>
<dbReference type="GO" id="GO:0009245">
    <property type="term" value="P:lipid A biosynthetic process"/>
    <property type="evidence" value="ECO:0007669"/>
    <property type="project" value="UniProtKB-UniRule"/>
</dbReference>
<dbReference type="GO" id="GO:0016020">
    <property type="term" value="C:membrane"/>
    <property type="evidence" value="ECO:0007669"/>
    <property type="project" value="GOC"/>
</dbReference>
<name>A0A451DCI9_9GAMM</name>
<dbReference type="EC" id="2.4.1.182" evidence="3 11"/>
<keyword evidence="9 11" id="KW-0443">Lipid metabolism</keyword>
<dbReference type="PANTHER" id="PTHR30372">
    <property type="entry name" value="LIPID-A-DISACCHARIDE SYNTHASE"/>
    <property type="match status" value="1"/>
</dbReference>
<proteinExistence type="inferred from homology"/>
<dbReference type="OrthoDB" id="9801642at2"/>
<dbReference type="SUPFAM" id="SSF53756">
    <property type="entry name" value="UDP-Glycosyltransferase/glycogen phosphorylase"/>
    <property type="match status" value="1"/>
</dbReference>
<evidence type="ECO:0000256" key="4">
    <source>
        <dbReference type="ARBA" id="ARBA00020902"/>
    </source>
</evidence>
<keyword evidence="5 11" id="KW-0444">Lipid biosynthesis</keyword>